<dbReference type="PANTHER" id="PTHR43763:SF6">
    <property type="entry name" value="XAA-PRO AMINOPEPTIDASE 1"/>
    <property type="match status" value="1"/>
</dbReference>
<dbReference type="Proteomes" id="UP000187209">
    <property type="component" value="Unassembled WGS sequence"/>
</dbReference>
<dbReference type="AlphaFoldDB" id="A0A1R2CW63"/>
<keyword evidence="10" id="KW-1185">Reference proteome</keyword>
<dbReference type="InterPro" id="IPR000587">
    <property type="entry name" value="Creatinase_N"/>
</dbReference>
<dbReference type="PANTHER" id="PTHR43763">
    <property type="entry name" value="XAA-PRO AMINOPEPTIDASE 1"/>
    <property type="match status" value="1"/>
</dbReference>
<comment type="cofactor">
    <cofactor evidence="1">
        <name>Mn(2+)</name>
        <dbReference type="ChEBI" id="CHEBI:29035"/>
    </cofactor>
</comment>
<evidence type="ECO:0000256" key="2">
    <source>
        <dbReference type="ARBA" id="ARBA00008766"/>
    </source>
</evidence>
<dbReference type="Pfam" id="PF16188">
    <property type="entry name" value="Peptidase_M24_C"/>
    <property type="match status" value="1"/>
</dbReference>
<dbReference type="EMBL" id="MPUH01000046">
    <property type="protein sequence ID" value="OMJ93225.1"/>
    <property type="molecule type" value="Genomic_DNA"/>
</dbReference>
<gene>
    <name evidence="9" type="ORF">SteCoe_3799</name>
</gene>
<evidence type="ECO:0000256" key="1">
    <source>
        <dbReference type="ARBA" id="ARBA00001936"/>
    </source>
</evidence>
<dbReference type="InterPro" id="IPR029149">
    <property type="entry name" value="Creatin/AminoP/Spt16_N"/>
</dbReference>
<name>A0A1R2CW63_9CILI</name>
<evidence type="ECO:0000313" key="9">
    <source>
        <dbReference type="EMBL" id="OMJ93225.1"/>
    </source>
</evidence>
<evidence type="ECO:0000256" key="4">
    <source>
        <dbReference type="ARBA" id="ARBA00022801"/>
    </source>
</evidence>
<sequence length="592" mass="68316">MSEPLTELRQLMSENGINAYFSPHNDFHSVRTIQSEYLGKHDLRAEFISGFKGSNSQILITQDKALLWTDGRYWIAALKELFPGWEMKKMGPDPPVSEWISINLEKGNKIGYDPALISAASAKTRTKTFSDKGYEFVPVEDNLINKVWKSRPLMSQEKVFVHDVVFAGENVKEKLDKVLGKFEGRFLFTSVLDDIAWLLNLRGKDIDYNPLFFSYMLIDRRDDGVKIILFVNDDKVEGIREYLTENNIEIHRYEDIDNYLLSIEEKIVIDENELNYRLYQKIKHPVHKSNIIARIKAIKTPREIQGFRDSHIRDGIAMAKYFSWLEEQLNSGIQLTEWTAALELDRLRSLESLNMGLSFENISSSGPNAAIIHYAPTADTARNLSLNEIYLLDSGGQYLDGTIDTTRTMHFGTPTDREKECFTRVFLGNLDLERVKWPAQAHLTGNDLDVLARRRLWEVGLDYNHATGHGVGYYLNVHEGPHYLCKGADEEFKIGMNITNEPGYYEEGSFGIRIENVLLITESLTMKGWVEFENVTMVPYDKKLFDRNLLDRFDIEYINKYHKKVWDTLSPILQERGESKTLKWLEAATSPF</sequence>
<comment type="caution">
    <text evidence="9">The sequence shown here is derived from an EMBL/GenBank/DDBJ whole genome shotgun (WGS) entry which is preliminary data.</text>
</comment>
<evidence type="ECO:0000259" key="8">
    <source>
        <dbReference type="Pfam" id="PF16188"/>
    </source>
</evidence>
<evidence type="ECO:0000256" key="5">
    <source>
        <dbReference type="ARBA" id="ARBA00023211"/>
    </source>
</evidence>
<dbReference type="InterPro" id="IPR036005">
    <property type="entry name" value="Creatinase/aminopeptidase-like"/>
</dbReference>
<keyword evidence="5" id="KW-0464">Manganese</keyword>
<dbReference type="GO" id="GO:0005737">
    <property type="term" value="C:cytoplasm"/>
    <property type="evidence" value="ECO:0007669"/>
    <property type="project" value="UniProtKB-ARBA"/>
</dbReference>
<evidence type="ECO:0000256" key="3">
    <source>
        <dbReference type="ARBA" id="ARBA00022723"/>
    </source>
</evidence>
<proteinExistence type="inferred from homology"/>
<evidence type="ECO:0000259" key="6">
    <source>
        <dbReference type="Pfam" id="PF00557"/>
    </source>
</evidence>
<evidence type="ECO:0000313" key="10">
    <source>
        <dbReference type="Proteomes" id="UP000187209"/>
    </source>
</evidence>
<dbReference type="FunFam" id="3.90.230.10:FF:000007">
    <property type="entry name" value="Xaa-Pro aminopeptidase P"/>
    <property type="match status" value="1"/>
</dbReference>
<dbReference type="Gene3D" id="3.90.230.10">
    <property type="entry name" value="Creatinase/methionine aminopeptidase superfamily"/>
    <property type="match status" value="1"/>
</dbReference>
<dbReference type="OrthoDB" id="9995434at2759"/>
<evidence type="ECO:0000259" key="7">
    <source>
        <dbReference type="Pfam" id="PF01321"/>
    </source>
</evidence>
<comment type="similarity">
    <text evidence="2">Belongs to the peptidase M24B family.</text>
</comment>
<keyword evidence="4" id="KW-0378">Hydrolase</keyword>
<keyword evidence="3" id="KW-0479">Metal-binding</keyword>
<dbReference type="Pfam" id="PF01321">
    <property type="entry name" value="Creatinase_N"/>
    <property type="match status" value="1"/>
</dbReference>
<reference evidence="9 10" key="1">
    <citation type="submission" date="2016-11" db="EMBL/GenBank/DDBJ databases">
        <title>The macronuclear genome of Stentor coeruleus: a giant cell with tiny introns.</title>
        <authorList>
            <person name="Slabodnick M."/>
            <person name="Ruby J.G."/>
            <person name="Reiff S.B."/>
            <person name="Swart E.C."/>
            <person name="Gosai S."/>
            <person name="Prabakaran S."/>
            <person name="Witkowska E."/>
            <person name="Larue G.E."/>
            <person name="Fisher S."/>
            <person name="Freeman R.M."/>
            <person name="Gunawardena J."/>
            <person name="Chu W."/>
            <person name="Stover N.A."/>
            <person name="Gregory B.D."/>
            <person name="Nowacki M."/>
            <person name="Derisi J."/>
            <person name="Roy S.W."/>
            <person name="Marshall W.F."/>
            <person name="Sood P."/>
        </authorList>
    </citation>
    <scope>NUCLEOTIDE SEQUENCE [LARGE SCALE GENOMIC DNA]</scope>
    <source>
        <strain evidence="9">WM001</strain>
    </source>
</reference>
<feature type="domain" description="Creatinase N-terminal" evidence="7">
    <location>
        <begin position="5"/>
        <end position="141"/>
    </location>
</feature>
<dbReference type="Gene3D" id="3.40.350.10">
    <property type="entry name" value="Creatinase/prolidase N-terminal domain"/>
    <property type="match status" value="2"/>
</dbReference>
<dbReference type="InterPro" id="IPR000994">
    <property type="entry name" value="Pept_M24"/>
</dbReference>
<protein>
    <recommendedName>
        <fullName evidence="11">Peptidase M24 domain-containing protein</fullName>
    </recommendedName>
</protein>
<dbReference type="GO" id="GO:0046872">
    <property type="term" value="F:metal ion binding"/>
    <property type="evidence" value="ECO:0007669"/>
    <property type="project" value="UniProtKB-KW"/>
</dbReference>
<dbReference type="Pfam" id="PF16189">
    <property type="entry name" value="Creatinase_N_2"/>
    <property type="match status" value="1"/>
</dbReference>
<evidence type="ECO:0008006" key="11">
    <source>
        <dbReference type="Google" id="ProtNLM"/>
    </source>
</evidence>
<dbReference type="InterPro" id="IPR050422">
    <property type="entry name" value="X-Pro_aminopeptidase_P"/>
</dbReference>
<dbReference type="Pfam" id="PF00557">
    <property type="entry name" value="Peptidase_M24"/>
    <property type="match status" value="1"/>
</dbReference>
<dbReference type="InterPro" id="IPR033740">
    <property type="entry name" value="Pept_M24B"/>
</dbReference>
<dbReference type="InterPro" id="IPR032416">
    <property type="entry name" value="Peptidase_M24_C"/>
</dbReference>
<dbReference type="GO" id="GO:0070006">
    <property type="term" value="F:metalloaminopeptidase activity"/>
    <property type="evidence" value="ECO:0007669"/>
    <property type="project" value="InterPro"/>
</dbReference>
<dbReference type="SUPFAM" id="SSF55920">
    <property type="entry name" value="Creatinase/aminopeptidase"/>
    <property type="match status" value="1"/>
</dbReference>
<feature type="domain" description="Peptidase M24 C-terminal" evidence="8">
    <location>
        <begin position="529"/>
        <end position="592"/>
    </location>
</feature>
<accession>A0A1R2CW63</accession>
<feature type="domain" description="Peptidase M24" evidence="6">
    <location>
        <begin position="307"/>
        <end position="522"/>
    </location>
</feature>
<dbReference type="SUPFAM" id="SSF53092">
    <property type="entry name" value="Creatinase/prolidase N-terminal domain"/>
    <property type="match status" value="1"/>
</dbReference>
<dbReference type="CDD" id="cd01085">
    <property type="entry name" value="APP"/>
    <property type="match status" value="1"/>
</dbReference>
<organism evidence="9 10">
    <name type="scientific">Stentor coeruleus</name>
    <dbReference type="NCBI Taxonomy" id="5963"/>
    <lineage>
        <taxon>Eukaryota</taxon>
        <taxon>Sar</taxon>
        <taxon>Alveolata</taxon>
        <taxon>Ciliophora</taxon>
        <taxon>Postciliodesmatophora</taxon>
        <taxon>Heterotrichea</taxon>
        <taxon>Heterotrichida</taxon>
        <taxon>Stentoridae</taxon>
        <taxon>Stentor</taxon>
    </lineage>
</organism>